<evidence type="ECO:0000259" key="2">
    <source>
        <dbReference type="Pfam" id="PF02896"/>
    </source>
</evidence>
<dbReference type="InterPro" id="IPR050499">
    <property type="entry name" value="PEP-utilizing_PTS_enzyme"/>
</dbReference>
<gene>
    <name evidence="3" type="ORF">E0702_17440</name>
</gene>
<dbReference type="SUPFAM" id="SSF51621">
    <property type="entry name" value="Phosphoenolpyruvate/pyruvate domain"/>
    <property type="match status" value="1"/>
</dbReference>
<dbReference type="PANTHER" id="PTHR46244:SF6">
    <property type="entry name" value="PHOSPHOENOLPYRUVATE-PROTEIN PHOSPHOTRANSFERASE"/>
    <property type="match status" value="1"/>
</dbReference>
<feature type="domain" description="PEP-utilising enzyme C-terminal" evidence="2">
    <location>
        <begin position="20"/>
        <end position="90"/>
    </location>
</feature>
<dbReference type="RefSeq" id="WP_306766938.1">
    <property type="nucleotide sequence ID" value="NZ_SLTR01000468.1"/>
</dbReference>
<keyword evidence="1" id="KW-0479">Metal-binding</keyword>
<evidence type="ECO:0000256" key="1">
    <source>
        <dbReference type="ARBA" id="ARBA00022723"/>
    </source>
</evidence>
<sequence length="91" mass="9769">DRVLAHFTDKIAMQAKAQERYASIRDKPAETLCGSVISLTMNAGLMADLPSLPSSGAEGVGLFRTELQFLTRSKVSRGSAPAEIYARVLDA</sequence>
<protein>
    <submittedName>
        <fullName evidence="3">Peptidase</fullName>
    </submittedName>
</protein>
<proteinExistence type="predicted"/>
<dbReference type="InterPro" id="IPR000121">
    <property type="entry name" value="PEP_util_C"/>
</dbReference>
<dbReference type="Proteomes" id="UP000294823">
    <property type="component" value="Unassembled WGS sequence"/>
</dbReference>
<reference evidence="3 4" key="1">
    <citation type="submission" date="2019-03" db="EMBL/GenBank/DDBJ databases">
        <title>Halomonas marinisediminis sp. nov., a moderately halophilic bacterium isolated from the Bohai Gulf.</title>
        <authorList>
            <person name="Ji X."/>
        </authorList>
    </citation>
    <scope>NUCLEOTIDE SEQUENCE [LARGE SCALE GENOMIC DNA]</scope>
    <source>
        <strain evidence="3 4">204</strain>
    </source>
</reference>
<dbReference type="Pfam" id="PF02896">
    <property type="entry name" value="PEP-utilizers_C"/>
    <property type="match status" value="1"/>
</dbReference>
<comment type="caution">
    <text evidence="3">The sequence shown here is derived from an EMBL/GenBank/DDBJ whole genome shotgun (WGS) entry which is preliminary data.</text>
</comment>
<keyword evidence="4" id="KW-1185">Reference proteome</keyword>
<dbReference type="InterPro" id="IPR015813">
    <property type="entry name" value="Pyrv/PenolPyrv_kinase-like_dom"/>
</dbReference>
<dbReference type="EMBL" id="SLTR01000468">
    <property type="protein sequence ID" value="TDA83431.1"/>
    <property type="molecule type" value="Genomic_DNA"/>
</dbReference>
<dbReference type="Gene3D" id="3.20.20.60">
    <property type="entry name" value="Phosphoenolpyruvate-binding domains"/>
    <property type="match status" value="1"/>
</dbReference>
<evidence type="ECO:0000313" key="4">
    <source>
        <dbReference type="Proteomes" id="UP000294823"/>
    </source>
</evidence>
<feature type="non-terminal residue" evidence="3">
    <location>
        <position position="1"/>
    </location>
</feature>
<organism evidence="3 4">
    <name type="scientific">Halomonas marinisediminis</name>
    <dbReference type="NCBI Taxonomy" id="2546095"/>
    <lineage>
        <taxon>Bacteria</taxon>
        <taxon>Pseudomonadati</taxon>
        <taxon>Pseudomonadota</taxon>
        <taxon>Gammaproteobacteria</taxon>
        <taxon>Oceanospirillales</taxon>
        <taxon>Halomonadaceae</taxon>
        <taxon>Halomonas</taxon>
    </lineage>
</organism>
<name>A0ABY2D230_9GAMM</name>
<dbReference type="PANTHER" id="PTHR46244">
    <property type="entry name" value="PHOSPHOENOLPYRUVATE-PROTEIN PHOSPHOTRANSFERASE"/>
    <property type="match status" value="1"/>
</dbReference>
<evidence type="ECO:0000313" key="3">
    <source>
        <dbReference type="EMBL" id="TDA83431.1"/>
    </source>
</evidence>
<feature type="non-terminal residue" evidence="3">
    <location>
        <position position="91"/>
    </location>
</feature>
<accession>A0ABY2D230</accession>
<dbReference type="InterPro" id="IPR040442">
    <property type="entry name" value="Pyrv_kinase-like_dom_sf"/>
</dbReference>